<dbReference type="Proteomes" id="UP000649826">
    <property type="component" value="Unassembled WGS sequence"/>
</dbReference>
<protein>
    <submittedName>
        <fullName evidence="3">Uncharacterized protein</fullName>
    </submittedName>
</protein>
<keyword evidence="2" id="KW-1133">Transmembrane helix</keyword>
<sequence>MRRIKKKLVAVILAVNMLVIGIFGSYQTAQAAEIVAGYTALEVIEGILLSFGISIFTTEMVSTLTEDPKTAQDEYWRETQAAHWAEYMEAVYEEERKKGGGGSGPTPTPGVTGSDIPSFKEVIQNMKNTGKIVLGAAAGAGVWECMSKAVSSLWDKMMGKPQQLSDNMPLDLLDHLLISGYPYYCVEDHNTYYSIYLGKVGYRIWGERAQLYRAVSYHYFKTGSIGEMSHYNAITCSLGDYNNIPNESESWAQEQLANADKYVKENIWVHPDLQDTYKNNGKLEYPQQAPQPLQIPSIAQLIDLANKLKTNPQQSPNSVQELIDQLKQNPQPQPTVAPNPDPNPNPNPNPDPEVSPKPDDTTTDVNPDDYKADLRLVFPFCIPFDLVHLIQAFEAEPEAPVFEFPLDLELENPWTGKKILDYHHTFKLDMSDYEPVIKIFRIFEIIFFIIGLLMITRQQMIKG</sequence>
<gene>
    <name evidence="3" type="ORF">H8Z82_03950</name>
</gene>
<keyword evidence="2" id="KW-0812">Transmembrane</keyword>
<keyword evidence="4" id="KW-1185">Reference proteome</keyword>
<organism evidence="3 4">
    <name type="scientific">Blautia difficilis</name>
    <dbReference type="NCBI Taxonomy" id="2763027"/>
    <lineage>
        <taxon>Bacteria</taxon>
        <taxon>Bacillati</taxon>
        <taxon>Bacillota</taxon>
        <taxon>Clostridia</taxon>
        <taxon>Lachnospirales</taxon>
        <taxon>Lachnospiraceae</taxon>
        <taxon>Blautia</taxon>
    </lineage>
</organism>
<proteinExistence type="predicted"/>
<keyword evidence="2" id="KW-0472">Membrane</keyword>
<accession>A0ABR7IFN5</accession>
<evidence type="ECO:0000313" key="4">
    <source>
        <dbReference type="Proteomes" id="UP000649826"/>
    </source>
</evidence>
<feature type="transmembrane region" description="Helical" evidence="2">
    <location>
        <begin position="439"/>
        <end position="456"/>
    </location>
</feature>
<evidence type="ECO:0000256" key="2">
    <source>
        <dbReference type="SAM" id="Phobius"/>
    </source>
</evidence>
<evidence type="ECO:0000256" key="1">
    <source>
        <dbReference type="SAM" id="MobiDB-lite"/>
    </source>
</evidence>
<reference evidence="3 4" key="1">
    <citation type="submission" date="2020-08" db="EMBL/GenBank/DDBJ databases">
        <title>Genome public.</title>
        <authorList>
            <person name="Liu C."/>
            <person name="Sun Q."/>
        </authorList>
    </citation>
    <scope>NUCLEOTIDE SEQUENCE [LARGE SCALE GENOMIC DNA]</scope>
    <source>
        <strain evidence="3 4">M29</strain>
    </source>
</reference>
<feature type="region of interest" description="Disordered" evidence="1">
    <location>
        <begin position="329"/>
        <end position="368"/>
    </location>
</feature>
<feature type="region of interest" description="Disordered" evidence="1">
    <location>
        <begin position="95"/>
        <end position="115"/>
    </location>
</feature>
<comment type="caution">
    <text evidence="3">The sequence shown here is derived from an EMBL/GenBank/DDBJ whole genome shotgun (WGS) entry which is preliminary data.</text>
</comment>
<feature type="compositionally biased region" description="Pro residues" evidence="1">
    <location>
        <begin position="331"/>
        <end position="353"/>
    </location>
</feature>
<evidence type="ECO:0000313" key="3">
    <source>
        <dbReference type="EMBL" id="MBC5778825.1"/>
    </source>
</evidence>
<dbReference type="RefSeq" id="WP_186994324.1">
    <property type="nucleotide sequence ID" value="NZ_JACOQG010000004.1"/>
</dbReference>
<dbReference type="EMBL" id="JACOQG010000004">
    <property type="protein sequence ID" value="MBC5778825.1"/>
    <property type="molecule type" value="Genomic_DNA"/>
</dbReference>
<name>A0ABR7IFN5_9FIRM</name>